<dbReference type="InterPro" id="IPR000524">
    <property type="entry name" value="Tscrpt_reg_HTH_GntR"/>
</dbReference>
<comment type="caution">
    <text evidence="5">The sequence shown here is derived from an EMBL/GenBank/DDBJ whole genome shotgun (WGS) entry which is preliminary data.</text>
</comment>
<dbReference type="InParanoid" id="A0A4R5DSD8"/>
<dbReference type="GO" id="GO:0003700">
    <property type="term" value="F:DNA-binding transcription factor activity"/>
    <property type="evidence" value="ECO:0007669"/>
    <property type="project" value="InterPro"/>
</dbReference>
<dbReference type="Proteomes" id="UP000294739">
    <property type="component" value="Unassembled WGS sequence"/>
</dbReference>
<dbReference type="InterPro" id="IPR036390">
    <property type="entry name" value="WH_DNA-bd_sf"/>
</dbReference>
<dbReference type="Pfam" id="PF07702">
    <property type="entry name" value="UTRA"/>
    <property type="match status" value="1"/>
</dbReference>
<dbReference type="SMART" id="SM00345">
    <property type="entry name" value="HTH_GNTR"/>
    <property type="match status" value="1"/>
</dbReference>
<keyword evidence="1" id="KW-0805">Transcription regulation</keyword>
<evidence type="ECO:0000256" key="3">
    <source>
        <dbReference type="ARBA" id="ARBA00023163"/>
    </source>
</evidence>
<dbReference type="GO" id="GO:0045892">
    <property type="term" value="P:negative regulation of DNA-templated transcription"/>
    <property type="evidence" value="ECO:0007669"/>
    <property type="project" value="TreeGrafter"/>
</dbReference>
<dbReference type="PANTHER" id="PTHR44846">
    <property type="entry name" value="MANNOSYL-D-GLYCERATE TRANSPORT/METABOLISM SYSTEM REPRESSOR MNGR-RELATED"/>
    <property type="match status" value="1"/>
</dbReference>
<keyword evidence="3" id="KW-0804">Transcription</keyword>
<dbReference type="InterPro" id="IPR050679">
    <property type="entry name" value="Bact_HTH_transcr_reg"/>
</dbReference>
<dbReference type="PROSITE" id="PS50949">
    <property type="entry name" value="HTH_GNTR"/>
    <property type="match status" value="1"/>
</dbReference>
<evidence type="ECO:0000256" key="2">
    <source>
        <dbReference type="ARBA" id="ARBA00023125"/>
    </source>
</evidence>
<dbReference type="Gene3D" id="1.10.10.10">
    <property type="entry name" value="Winged helix-like DNA-binding domain superfamily/Winged helix DNA-binding domain"/>
    <property type="match status" value="1"/>
</dbReference>
<accession>A0A4R5DSD8</accession>
<dbReference type="InterPro" id="IPR036388">
    <property type="entry name" value="WH-like_DNA-bd_sf"/>
</dbReference>
<evidence type="ECO:0000313" key="6">
    <source>
        <dbReference type="Proteomes" id="UP000294739"/>
    </source>
</evidence>
<sequence length="242" mass="27511">MERTTDATMHSMIRNELLAQIEVGRFRPGDQIPTEPELIARYDVSRTTVRRALRDLQTMGVIRRHPGRGSFVNEPQLEQRLEKLTGFVEDMNALGLDASAKVVTIEKVPASKVVADNLRLNVDEYAIHIERVRLANGQPISFDDSYFPESLGSRIAQENLEVDPFYSILEERYELALSDADYVLQASVADARVADLLATEPGAPILLIERTSFAAPDSRPIIFEYLMYRGDRMKYRLKLNRQ</sequence>
<reference evidence="5 6" key="1">
    <citation type="submission" date="2019-03" db="EMBL/GenBank/DDBJ databases">
        <title>Draft genome sequences of novel Actinobacteria.</title>
        <authorList>
            <person name="Sahin N."/>
            <person name="Ay H."/>
            <person name="Saygin H."/>
        </authorList>
    </citation>
    <scope>NUCLEOTIDE SEQUENCE [LARGE SCALE GENOMIC DNA]</scope>
    <source>
        <strain evidence="5 6">5K138</strain>
    </source>
</reference>
<dbReference type="CDD" id="cd07377">
    <property type="entry name" value="WHTH_GntR"/>
    <property type="match status" value="1"/>
</dbReference>
<evidence type="ECO:0000256" key="1">
    <source>
        <dbReference type="ARBA" id="ARBA00023015"/>
    </source>
</evidence>
<dbReference type="PRINTS" id="PR00035">
    <property type="entry name" value="HTHGNTR"/>
</dbReference>
<organism evidence="5 6">
    <name type="scientific">Jiangella asiatica</name>
    <dbReference type="NCBI Taxonomy" id="2530372"/>
    <lineage>
        <taxon>Bacteria</taxon>
        <taxon>Bacillati</taxon>
        <taxon>Actinomycetota</taxon>
        <taxon>Actinomycetes</taxon>
        <taxon>Jiangellales</taxon>
        <taxon>Jiangellaceae</taxon>
        <taxon>Jiangella</taxon>
    </lineage>
</organism>
<dbReference type="SMART" id="SM00866">
    <property type="entry name" value="UTRA"/>
    <property type="match status" value="1"/>
</dbReference>
<dbReference type="AlphaFoldDB" id="A0A4R5DSD8"/>
<dbReference type="Gene3D" id="3.40.1410.10">
    <property type="entry name" value="Chorismate lyase-like"/>
    <property type="match status" value="1"/>
</dbReference>
<dbReference type="OrthoDB" id="7363114at2"/>
<keyword evidence="6" id="KW-1185">Reference proteome</keyword>
<keyword evidence="2" id="KW-0238">DNA-binding</keyword>
<protein>
    <submittedName>
        <fullName evidence="5">GntR family transcriptional regulator</fullName>
    </submittedName>
</protein>
<gene>
    <name evidence="5" type="ORF">E1269_02455</name>
</gene>
<dbReference type="PANTHER" id="PTHR44846:SF1">
    <property type="entry name" value="MANNOSYL-D-GLYCERATE TRANSPORT_METABOLISM SYSTEM REPRESSOR MNGR-RELATED"/>
    <property type="match status" value="1"/>
</dbReference>
<feature type="domain" description="HTH gntR-type" evidence="4">
    <location>
        <begin position="7"/>
        <end position="75"/>
    </location>
</feature>
<evidence type="ECO:0000259" key="4">
    <source>
        <dbReference type="PROSITE" id="PS50949"/>
    </source>
</evidence>
<dbReference type="GO" id="GO:0003677">
    <property type="term" value="F:DNA binding"/>
    <property type="evidence" value="ECO:0007669"/>
    <property type="project" value="UniProtKB-KW"/>
</dbReference>
<dbReference type="SUPFAM" id="SSF64288">
    <property type="entry name" value="Chorismate lyase-like"/>
    <property type="match status" value="1"/>
</dbReference>
<name>A0A4R5DSD8_9ACTN</name>
<dbReference type="InterPro" id="IPR011663">
    <property type="entry name" value="UTRA"/>
</dbReference>
<dbReference type="EMBL" id="SMKZ01000002">
    <property type="protein sequence ID" value="TDE14991.1"/>
    <property type="molecule type" value="Genomic_DNA"/>
</dbReference>
<dbReference type="InterPro" id="IPR028978">
    <property type="entry name" value="Chorismate_lyase_/UTRA_dom_sf"/>
</dbReference>
<dbReference type="Pfam" id="PF00392">
    <property type="entry name" value="GntR"/>
    <property type="match status" value="1"/>
</dbReference>
<dbReference type="SUPFAM" id="SSF46785">
    <property type="entry name" value="Winged helix' DNA-binding domain"/>
    <property type="match status" value="1"/>
</dbReference>
<evidence type="ECO:0000313" key="5">
    <source>
        <dbReference type="EMBL" id="TDE14991.1"/>
    </source>
</evidence>
<proteinExistence type="predicted"/>